<dbReference type="InterPro" id="IPR022385">
    <property type="entry name" value="Rhs_assc_core"/>
</dbReference>
<feature type="chain" id="PRO_5019468325" description="RHS repeat-associated core domain-containing protein" evidence="1">
    <location>
        <begin position="21"/>
        <end position="344"/>
    </location>
</feature>
<dbReference type="AlphaFoldDB" id="A0A413VWC6"/>
<proteinExistence type="predicted"/>
<accession>A0A413VWC6</accession>
<gene>
    <name evidence="2" type="ORF">DW888_04420</name>
</gene>
<dbReference type="GeneID" id="69501026"/>
<protein>
    <recommendedName>
        <fullName evidence="4">RHS repeat-associated core domain-containing protein</fullName>
    </recommendedName>
</protein>
<evidence type="ECO:0000313" key="3">
    <source>
        <dbReference type="Proteomes" id="UP000284379"/>
    </source>
</evidence>
<evidence type="ECO:0008006" key="4">
    <source>
        <dbReference type="Google" id="ProtNLM"/>
    </source>
</evidence>
<reference evidence="2 3" key="1">
    <citation type="submission" date="2018-08" db="EMBL/GenBank/DDBJ databases">
        <title>A genome reference for cultivated species of the human gut microbiota.</title>
        <authorList>
            <person name="Zou Y."/>
            <person name="Xue W."/>
            <person name="Luo G."/>
        </authorList>
    </citation>
    <scope>NUCLEOTIDE SEQUENCE [LARGE SCALE GENOMIC DNA]</scope>
    <source>
        <strain evidence="2 3">AM40-30BH</strain>
    </source>
</reference>
<evidence type="ECO:0000313" key="2">
    <source>
        <dbReference type="EMBL" id="RHB37814.1"/>
    </source>
</evidence>
<dbReference type="Gene3D" id="2.180.10.10">
    <property type="entry name" value="RHS repeat-associated core"/>
    <property type="match status" value="1"/>
</dbReference>
<comment type="caution">
    <text evidence="2">The sequence shown here is derived from an EMBL/GenBank/DDBJ whole genome shotgun (WGS) entry which is preliminary data.</text>
</comment>
<sequence>MKRLILFLSIATFFALSALAQTPYDNFAPEQSVKSMIEMPETQFKVSNADSSSEISSVEFDKNTMSLNLVNSNDSVLKKVILNPNDKKFTSIDPFAEKNYNISPYAYCNNNPVNYIDPDGRDWYRHNETGNYYWQEGHDQLEGYTNVGHSVSIQLSENSYLNAYQNAGVMSNQAENAFDRIYSSTKLQNQFLGKNSPLSENSKSELMNAINNRFLNNEIGRPVGEALVMVAASELGGALAGKALSWGIGKLAVKVGAKVGEKVISGFTKHGVNQAISRGFKTSDILKIVREGQKVQAVGRYGPQTRYTLGGNTVIVNESGKVISVFSNASGSSQGLGKGAFIPF</sequence>
<dbReference type="Proteomes" id="UP000284379">
    <property type="component" value="Unassembled WGS sequence"/>
</dbReference>
<dbReference type="RefSeq" id="WP_025866475.1">
    <property type="nucleotide sequence ID" value="NZ_CABJFV010000002.1"/>
</dbReference>
<dbReference type="NCBIfam" id="TIGR03696">
    <property type="entry name" value="Rhs_assc_core"/>
    <property type="match status" value="1"/>
</dbReference>
<name>A0A413VWC6_9BACE</name>
<feature type="signal peptide" evidence="1">
    <location>
        <begin position="1"/>
        <end position="20"/>
    </location>
</feature>
<evidence type="ECO:0000256" key="1">
    <source>
        <dbReference type="SAM" id="SignalP"/>
    </source>
</evidence>
<dbReference type="EMBL" id="QSGO01000002">
    <property type="protein sequence ID" value="RHB37814.1"/>
    <property type="molecule type" value="Genomic_DNA"/>
</dbReference>
<organism evidence="2 3">
    <name type="scientific">Bacteroides nordii</name>
    <dbReference type="NCBI Taxonomy" id="291645"/>
    <lineage>
        <taxon>Bacteria</taxon>
        <taxon>Pseudomonadati</taxon>
        <taxon>Bacteroidota</taxon>
        <taxon>Bacteroidia</taxon>
        <taxon>Bacteroidales</taxon>
        <taxon>Bacteroidaceae</taxon>
        <taxon>Bacteroides</taxon>
    </lineage>
</organism>
<keyword evidence="1" id="KW-0732">Signal</keyword>